<dbReference type="AlphaFoldDB" id="Q0AKM3"/>
<dbReference type="Proteomes" id="UP000001964">
    <property type="component" value="Chromosome"/>
</dbReference>
<dbReference type="KEGG" id="mmr:Mmar10_2889"/>
<gene>
    <name evidence="2" type="ordered locus">Mmar10_2889</name>
</gene>
<name>Q0AKM3_MARMM</name>
<protein>
    <submittedName>
        <fullName evidence="2">Uncharacterized protein</fullName>
    </submittedName>
</protein>
<accession>Q0AKM3</accession>
<dbReference type="EMBL" id="CP000449">
    <property type="protein sequence ID" value="ABI67170.1"/>
    <property type="molecule type" value="Genomic_DNA"/>
</dbReference>
<feature type="transmembrane region" description="Helical" evidence="1">
    <location>
        <begin position="70"/>
        <end position="91"/>
    </location>
</feature>
<keyword evidence="1" id="KW-0472">Membrane</keyword>
<evidence type="ECO:0000313" key="3">
    <source>
        <dbReference type="Proteomes" id="UP000001964"/>
    </source>
</evidence>
<proteinExistence type="predicted"/>
<reference evidence="2 3" key="1">
    <citation type="submission" date="2006-08" db="EMBL/GenBank/DDBJ databases">
        <title>Complete sequence of Maricaulis maris MCS10.</title>
        <authorList>
            <consortium name="US DOE Joint Genome Institute"/>
            <person name="Copeland A."/>
            <person name="Lucas S."/>
            <person name="Lapidus A."/>
            <person name="Barry K."/>
            <person name="Detter J.C."/>
            <person name="Glavina del Rio T."/>
            <person name="Hammon N."/>
            <person name="Israni S."/>
            <person name="Dalin E."/>
            <person name="Tice H."/>
            <person name="Pitluck S."/>
            <person name="Saunders E."/>
            <person name="Brettin T."/>
            <person name="Bruce D."/>
            <person name="Han C."/>
            <person name="Tapia R."/>
            <person name="Gilna P."/>
            <person name="Schmutz J."/>
            <person name="Larimer F."/>
            <person name="Land M."/>
            <person name="Hauser L."/>
            <person name="Kyrpides N."/>
            <person name="Mikhailova N."/>
            <person name="Viollier P."/>
            <person name="Stephens C."/>
            <person name="Richardson P."/>
        </authorList>
    </citation>
    <scope>NUCLEOTIDE SEQUENCE [LARGE SCALE GENOMIC DNA]</scope>
    <source>
        <strain evidence="2 3">MCS10</strain>
    </source>
</reference>
<dbReference type="HOGENOM" id="CLU_2302509_0_0_5"/>
<sequence>MSMIDHTLDPLPRRSTGTDHDVRGGQIWFSRDTINKARSHADESWLQVSRTAQVGTGMALLGLALGSGNLGSLLILAGLVAILSNMPALILKATYASKAD</sequence>
<evidence type="ECO:0000313" key="2">
    <source>
        <dbReference type="EMBL" id="ABI67170.1"/>
    </source>
</evidence>
<organism evidence="2 3">
    <name type="scientific">Maricaulis maris (strain MCS10)</name>
    <name type="common">Caulobacter maris</name>
    <dbReference type="NCBI Taxonomy" id="394221"/>
    <lineage>
        <taxon>Bacteria</taxon>
        <taxon>Pseudomonadati</taxon>
        <taxon>Pseudomonadota</taxon>
        <taxon>Alphaproteobacteria</taxon>
        <taxon>Maricaulales</taxon>
        <taxon>Maricaulaceae</taxon>
        <taxon>Maricaulis</taxon>
    </lineage>
</organism>
<keyword evidence="3" id="KW-1185">Reference proteome</keyword>
<evidence type="ECO:0000256" key="1">
    <source>
        <dbReference type="SAM" id="Phobius"/>
    </source>
</evidence>
<keyword evidence="1" id="KW-1133">Transmembrane helix</keyword>
<dbReference type="STRING" id="394221.Mmar10_2889"/>
<keyword evidence="1" id="KW-0812">Transmembrane</keyword>